<evidence type="ECO:0000313" key="12">
    <source>
        <dbReference type="Proteomes" id="UP000657385"/>
    </source>
</evidence>
<reference evidence="11" key="1">
    <citation type="submission" date="2020-11" db="EMBL/GenBank/DDBJ databases">
        <title>Isolation and identification of active actinomycetes.</title>
        <authorList>
            <person name="Yu B."/>
        </authorList>
    </citation>
    <scope>NUCLEOTIDE SEQUENCE</scope>
    <source>
        <strain evidence="11">NEAU-YB345</strain>
    </source>
</reference>
<dbReference type="EC" id="2.7.1.180" evidence="2"/>
<keyword evidence="5 11" id="KW-0808">Transferase</keyword>
<evidence type="ECO:0000256" key="5">
    <source>
        <dbReference type="ARBA" id="ARBA00022679"/>
    </source>
</evidence>
<dbReference type="PANTHER" id="PTHR30040:SF2">
    <property type="entry name" value="FAD:PROTEIN FMN TRANSFERASE"/>
    <property type="match status" value="1"/>
</dbReference>
<evidence type="ECO:0000256" key="9">
    <source>
        <dbReference type="ARBA" id="ARBA00031306"/>
    </source>
</evidence>
<comment type="caution">
    <text evidence="11">The sequence shown here is derived from an EMBL/GenBank/DDBJ whole genome shotgun (WGS) entry which is preliminary data.</text>
</comment>
<keyword evidence="8" id="KW-0460">Magnesium</keyword>
<dbReference type="GO" id="GO:0046872">
    <property type="term" value="F:metal ion binding"/>
    <property type="evidence" value="ECO:0007669"/>
    <property type="project" value="UniProtKB-KW"/>
</dbReference>
<evidence type="ECO:0000256" key="3">
    <source>
        <dbReference type="ARBA" id="ARBA00016337"/>
    </source>
</evidence>
<gene>
    <name evidence="11" type="ORF">I2501_14955</name>
</gene>
<evidence type="ECO:0000256" key="6">
    <source>
        <dbReference type="ARBA" id="ARBA00022723"/>
    </source>
</evidence>
<evidence type="ECO:0000256" key="1">
    <source>
        <dbReference type="ARBA" id="ARBA00001946"/>
    </source>
</evidence>
<dbReference type="Proteomes" id="UP000657385">
    <property type="component" value="Unassembled WGS sequence"/>
</dbReference>
<keyword evidence="7" id="KW-0274">FAD</keyword>
<dbReference type="InterPro" id="IPR024932">
    <property type="entry name" value="ApbE"/>
</dbReference>
<protein>
    <recommendedName>
        <fullName evidence="3">FAD:protein FMN transferase</fullName>
        <ecNumber evidence="2">2.7.1.180</ecNumber>
    </recommendedName>
    <alternativeName>
        <fullName evidence="9">Flavin transferase</fullName>
    </alternativeName>
</protein>
<evidence type="ECO:0000256" key="10">
    <source>
        <dbReference type="ARBA" id="ARBA00048540"/>
    </source>
</evidence>
<evidence type="ECO:0000256" key="8">
    <source>
        <dbReference type="ARBA" id="ARBA00022842"/>
    </source>
</evidence>
<evidence type="ECO:0000313" key="11">
    <source>
        <dbReference type="EMBL" id="MBF9069322.1"/>
    </source>
</evidence>
<evidence type="ECO:0000256" key="7">
    <source>
        <dbReference type="ARBA" id="ARBA00022827"/>
    </source>
</evidence>
<comment type="catalytic activity">
    <reaction evidence="10">
        <text>L-threonyl-[protein] + FAD = FMN-L-threonyl-[protein] + AMP + H(+)</text>
        <dbReference type="Rhea" id="RHEA:36847"/>
        <dbReference type="Rhea" id="RHEA-COMP:11060"/>
        <dbReference type="Rhea" id="RHEA-COMP:11061"/>
        <dbReference type="ChEBI" id="CHEBI:15378"/>
        <dbReference type="ChEBI" id="CHEBI:30013"/>
        <dbReference type="ChEBI" id="CHEBI:57692"/>
        <dbReference type="ChEBI" id="CHEBI:74257"/>
        <dbReference type="ChEBI" id="CHEBI:456215"/>
        <dbReference type="EC" id="2.7.1.180"/>
    </reaction>
</comment>
<organism evidence="11 12">
    <name type="scientific">Streptacidiphilus fuscans</name>
    <dbReference type="NCBI Taxonomy" id="2789292"/>
    <lineage>
        <taxon>Bacteria</taxon>
        <taxon>Bacillati</taxon>
        <taxon>Actinomycetota</taxon>
        <taxon>Actinomycetes</taxon>
        <taxon>Kitasatosporales</taxon>
        <taxon>Streptomycetaceae</taxon>
        <taxon>Streptacidiphilus</taxon>
    </lineage>
</organism>
<dbReference type="Pfam" id="PF02424">
    <property type="entry name" value="ApbE"/>
    <property type="match status" value="1"/>
</dbReference>
<evidence type="ECO:0000256" key="4">
    <source>
        <dbReference type="ARBA" id="ARBA00022630"/>
    </source>
</evidence>
<dbReference type="AlphaFoldDB" id="A0A931B4P6"/>
<keyword evidence="6" id="KW-0479">Metal-binding</keyword>
<dbReference type="GO" id="GO:0016740">
    <property type="term" value="F:transferase activity"/>
    <property type="evidence" value="ECO:0007669"/>
    <property type="project" value="UniProtKB-KW"/>
</dbReference>
<dbReference type="InterPro" id="IPR003374">
    <property type="entry name" value="ApbE-like_sf"/>
</dbReference>
<evidence type="ECO:0000256" key="2">
    <source>
        <dbReference type="ARBA" id="ARBA00011955"/>
    </source>
</evidence>
<dbReference type="EMBL" id="JADPRT010000005">
    <property type="protein sequence ID" value="MBF9069322.1"/>
    <property type="molecule type" value="Genomic_DNA"/>
</dbReference>
<dbReference type="Gene3D" id="3.10.520.10">
    <property type="entry name" value="ApbE-like domains"/>
    <property type="match status" value="1"/>
</dbReference>
<dbReference type="PANTHER" id="PTHR30040">
    <property type="entry name" value="THIAMINE BIOSYNTHESIS LIPOPROTEIN APBE"/>
    <property type="match status" value="1"/>
</dbReference>
<keyword evidence="12" id="KW-1185">Reference proteome</keyword>
<sequence length="314" mass="32340">MLAQEPGQAVFPVFGTSGHLLVSDPGLLPDALVRLQSELAAIDAACSRFRPDAELARANAMAGRTVVVGPLLAEALDVAWRAAEETGGIVDPTVGAAVRGLGYDRTFASLRPEQVGAPATAPAPGPASVEWEPARRRLRLPAGVALDLGATAKAWAADRCAALLAQSTGCGVLVNLGGDLAAAGPAPEGGWRVAVADDHRAPRPDSPIVAVESGGLATSGTAVRAWTRDGRRTHHIVDPRTGRNPQPCWRTVTVAARSCVAANTAATAALILGRVAPERLREAMLPARLAHENGDVVRVCGWPADAPAPRRGAA</sequence>
<name>A0A931B4P6_9ACTN</name>
<keyword evidence="4" id="KW-0285">Flavoprotein</keyword>
<dbReference type="SUPFAM" id="SSF143631">
    <property type="entry name" value="ApbE-like"/>
    <property type="match status" value="1"/>
</dbReference>
<accession>A0A931B4P6</accession>
<comment type="cofactor">
    <cofactor evidence="1">
        <name>Mg(2+)</name>
        <dbReference type="ChEBI" id="CHEBI:18420"/>
    </cofactor>
</comment>
<proteinExistence type="predicted"/>